<dbReference type="Proteomes" id="UP000218606">
    <property type="component" value="Plasmid pP13_h"/>
</dbReference>
<evidence type="ECO:0000313" key="6">
    <source>
        <dbReference type="Proteomes" id="UP000218606"/>
    </source>
</evidence>
<dbReference type="AlphaFoldDB" id="A0AAN1GVW7"/>
<dbReference type="RefSeq" id="WP_096873665.1">
    <property type="nucleotide sequence ID" value="NZ_CP010722.1"/>
</dbReference>
<keyword evidence="5" id="KW-0614">Plasmid</keyword>
<dbReference type="Pfam" id="PF02371">
    <property type="entry name" value="Transposase_20"/>
    <property type="match status" value="1"/>
</dbReference>
<keyword evidence="1" id="KW-0175">Coiled coil</keyword>
<evidence type="ECO:0000313" key="4">
    <source>
        <dbReference type="EMBL" id="ATG46066.1"/>
    </source>
</evidence>
<evidence type="ECO:0000256" key="1">
    <source>
        <dbReference type="SAM" id="Coils"/>
    </source>
</evidence>
<feature type="domain" description="Transposase IS110-like N-terminal" evidence="2">
    <location>
        <begin position="7"/>
        <end position="154"/>
    </location>
</feature>
<evidence type="ECO:0000259" key="2">
    <source>
        <dbReference type="Pfam" id="PF01548"/>
    </source>
</evidence>
<geneLocation type="plasmid" evidence="6">
    <name>pp13_h</name>
</geneLocation>
<dbReference type="GO" id="GO:0003677">
    <property type="term" value="F:DNA binding"/>
    <property type="evidence" value="ECO:0007669"/>
    <property type="project" value="InterPro"/>
</dbReference>
<sequence length="369" mass="41759">MTNALYVGLDVHRDTIAVAVAEEGRRGEIRFFGTIANKADSVLRLTKQLTASGKVPTFCYEAGPCGYGLHRHLTKLGFESAVVAPAMIPRKAGDRVKTDRRDAEMLARLWRAGELTPIWTPDEEQEAMRDLIRTRKQAMDAVKVAKQQLLSFLLRHGLRYENGSYWTKRHRRWLAELRRFRLTHQQLAFEELKRAVDQAEARVATLDQAVDEAVQTWRFAPVVDALRALRGVNTIIAATVVAEIGDMTRFENPRQLMAWLGLVPSEHSSGSTTRRGRLTKTGNALARTMLVEAGWSYRHPPKEGQPYLKRSAHLPQEIKDIGWKAQTRLCKRFRHLSNTGKPQPRVLAAIARELAGFVWDIARKTPLTA</sequence>
<reference evidence="5 6" key="1">
    <citation type="journal article" date="2017" name="Front. Microbiol.">
        <title>Phaeobacter piscinae sp. nov., a species of the Roseobacter group and potential aquaculture probiont.</title>
        <authorList>
            <person name="Sonnenschein E.C."/>
            <person name="Phippen C.B.W."/>
            <person name="Nielsen K.F."/>
            <person name="Mateiu R.V."/>
            <person name="Melchiorsen J."/>
            <person name="Gram L."/>
            <person name="Overmann J."/>
            <person name="Freese H.M."/>
        </authorList>
    </citation>
    <scope>NUCLEOTIDE SEQUENCE [LARGE SCALE GENOMIC DNA]</scope>
    <source>
        <strain evidence="5 6">P13</strain>
        <plasmid evidence="4">pP13_h</plasmid>
        <plasmid evidence="6">pp13_h</plasmid>
    </source>
</reference>
<dbReference type="InterPro" id="IPR002525">
    <property type="entry name" value="Transp_IS110-like_N"/>
</dbReference>
<accession>A0AAN1GVW7</accession>
<dbReference type="Pfam" id="PF01548">
    <property type="entry name" value="DEDD_Tnp_IS110"/>
    <property type="match status" value="1"/>
</dbReference>
<name>A0AAN1GVW7_9RHOB</name>
<protein>
    <submittedName>
        <fullName evidence="5">Transposase</fullName>
    </submittedName>
</protein>
<feature type="domain" description="Transposase IS116/IS110/IS902 C-terminal" evidence="3">
    <location>
        <begin position="225"/>
        <end position="298"/>
    </location>
</feature>
<dbReference type="EMBL" id="CP010775">
    <property type="protein sequence ID" value="ATG46066.1"/>
    <property type="molecule type" value="Genomic_DNA"/>
</dbReference>
<proteinExistence type="predicted"/>
<dbReference type="PANTHER" id="PTHR33055:SF15">
    <property type="entry name" value="TRANSPOSASE-RELATED"/>
    <property type="match status" value="1"/>
</dbReference>
<dbReference type="PANTHER" id="PTHR33055">
    <property type="entry name" value="TRANSPOSASE FOR INSERTION SEQUENCE ELEMENT IS1111A"/>
    <property type="match status" value="1"/>
</dbReference>
<evidence type="ECO:0000313" key="5">
    <source>
        <dbReference type="EMBL" id="ATG46071.1"/>
    </source>
</evidence>
<organism evidence="5 6">
    <name type="scientific">Phaeobacter piscinae</name>
    <dbReference type="NCBI Taxonomy" id="1580596"/>
    <lineage>
        <taxon>Bacteria</taxon>
        <taxon>Pseudomonadati</taxon>
        <taxon>Pseudomonadota</taxon>
        <taxon>Alphaproteobacteria</taxon>
        <taxon>Rhodobacterales</taxon>
        <taxon>Roseobacteraceae</taxon>
        <taxon>Phaeobacter</taxon>
    </lineage>
</organism>
<evidence type="ECO:0000259" key="3">
    <source>
        <dbReference type="Pfam" id="PF02371"/>
    </source>
</evidence>
<reference evidence="5" key="2">
    <citation type="journal article" date="2017" name="Genome Biol. Evol.">
        <title>Trajectories and Drivers of Genome Evolution in Surface-Associated Marine Phaeobacter.</title>
        <authorList>
            <person name="Freese H.M."/>
            <person name="Sikorski J."/>
            <person name="Bunk B."/>
            <person name="Scheuner C."/>
            <person name="Meier-Kolthoff J.P."/>
            <person name="Sproer C."/>
            <person name="Gram L."/>
            <person name="Overmann J."/>
        </authorList>
    </citation>
    <scope>NUCLEOTIDE SEQUENCE</scope>
    <source>
        <strain evidence="5">P13</strain>
        <plasmid evidence="6">pp13_h</plasmid>
        <plasmid evidence="4">pP13_h</plasmid>
    </source>
</reference>
<dbReference type="EMBL" id="CP010775">
    <property type="protein sequence ID" value="ATG46071.1"/>
    <property type="molecule type" value="Genomic_DNA"/>
</dbReference>
<reference evidence="5" key="3">
    <citation type="journal article" date="2023" name="ChemBioChem">
        <title>Acyltransferase Domain Exchange between Two Independent Type I Polyketide Synthases in the Same Producer Strain of Macrolide Antibiotics.</title>
        <authorList>
            <person name="Kudo F."/>
            <person name="Kishikawa K."/>
            <person name="Tsuboi K."/>
            <person name="Kido T."/>
            <person name="Usui T."/>
            <person name="Hashimoto J."/>
            <person name="Shin-Ya K."/>
            <person name="Miyanaga A."/>
            <person name="Eguchi T."/>
        </authorList>
    </citation>
    <scope>NUCLEOTIDE SEQUENCE</scope>
    <source>
        <strain evidence="4">P13</strain>
        <plasmid evidence="6">pp13_h</plasmid>
        <plasmid evidence="5">pP13_h</plasmid>
    </source>
</reference>
<dbReference type="GO" id="GO:0006313">
    <property type="term" value="P:DNA transposition"/>
    <property type="evidence" value="ECO:0007669"/>
    <property type="project" value="InterPro"/>
</dbReference>
<dbReference type="InterPro" id="IPR047650">
    <property type="entry name" value="Transpos_IS110"/>
</dbReference>
<feature type="coiled-coil region" evidence="1">
    <location>
        <begin position="182"/>
        <end position="216"/>
    </location>
</feature>
<gene>
    <name evidence="4" type="ORF">PhaeoP13_04184</name>
    <name evidence="5" type="ORF">PhaeoP13_04189</name>
</gene>
<dbReference type="NCBIfam" id="NF033542">
    <property type="entry name" value="transpos_IS110"/>
    <property type="match status" value="1"/>
</dbReference>
<geneLocation type="plasmid" evidence="5">
    <name>pP13_h</name>
</geneLocation>
<dbReference type="GO" id="GO:0004803">
    <property type="term" value="F:transposase activity"/>
    <property type="evidence" value="ECO:0007669"/>
    <property type="project" value="InterPro"/>
</dbReference>
<dbReference type="InterPro" id="IPR003346">
    <property type="entry name" value="Transposase_20"/>
</dbReference>